<dbReference type="Gene3D" id="3.40.630.30">
    <property type="match status" value="1"/>
</dbReference>
<dbReference type="EMBL" id="DSBX01000027">
    <property type="protein sequence ID" value="HDQ98832.1"/>
    <property type="molecule type" value="Genomic_DNA"/>
</dbReference>
<gene>
    <name evidence="4" type="ORF">ENN51_00895</name>
</gene>
<evidence type="ECO:0000256" key="1">
    <source>
        <dbReference type="ARBA" id="ARBA00022679"/>
    </source>
</evidence>
<dbReference type="GO" id="GO:0016747">
    <property type="term" value="F:acyltransferase activity, transferring groups other than amino-acyl groups"/>
    <property type="evidence" value="ECO:0007669"/>
    <property type="project" value="InterPro"/>
</dbReference>
<name>A0A7V0T455_UNCW3</name>
<accession>A0A7V0T455</accession>
<dbReference type="InterPro" id="IPR050832">
    <property type="entry name" value="Bact_Acetyltransf"/>
</dbReference>
<evidence type="ECO:0000313" key="4">
    <source>
        <dbReference type="EMBL" id="HDQ98832.1"/>
    </source>
</evidence>
<feature type="domain" description="N-acetyltransferase" evidence="3">
    <location>
        <begin position="35"/>
        <end position="197"/>
    </location>
</feature>
<comment type="caution">
    <text evidence="4">The sequence shown here is derived from an EMBL/GenBank/DDBJ whole genome shotgun (WGS) entry which is preliminary data.</text>
</comment>
<protein>
    <submittedName>
        <fullName evidence="4">GNAT family N-acetyltransferase</fullName>
    </submittedName>
</protein>
<dbReference type="InterPro" id="IPR000182">
    <property type="entry name" value="GNAT_dom"/>
</dbReference>
<dbReference type="PROSITE" id="PS51186">
    <property type="entry name" value="GNAT"/>
    <property type="match status" value="1"/>
</dbReference>
<sequence>MVTGVFTWRPWRFSFRSAGRLRPRVERLSFRVDDLLVRPAEIADYDRICELAAQMDRMHREVLPDRFREPDGPNRARDYVASLIADPDTFLVVAAVRGTVSGLINCGLGRSPEVPVKRSRRFLKVRGLVVDEARRRQGVGGALLDAAMNWAKERGAEEVQLSVYEFNDAAAAFYRSRGFVPLDRRFVRSLDAARGGG</sequence>
<dbReference type="Proteomes" id="UP000885672">
    <property type="component" value="Unassembled WGS sequence"/>
</dbReference>
<evidence type="ECO:0000259" key="3">
    <source>
        <dbReference type="PROSITE" id="PS51186"/>
    </source>
</evidence>
<keyword evidence="2" id="KW-0012">Acyltransferase</keyword>
<dbReference type="InterPro" id="IPR016181">
    <property type="entry name" value="Acyl_CoA_acyltransferase"/>
</dbReference>
<dbReference type="PANTHER" id="PTHR43877">
    <property type="entry name" value="AMINOALKYLPHOSPHONATE N-ACETYLTRANSFERASE-RELATED-RELATED"/>
    <property type="match status" value="1"/>
</dbReference>
<organism evidence="4">
    <name type="scientific">candidate division WOR-3 bacterium</name>
    <dbReference type="NCBI Taxonomy" id="2052148"/>
    <lineage>
        <taxon>Bacteria</taxon>
        <taxon>Bacteria division WOR-3</taxon>
    </lineage>
</organism>
<dbReference type="CDD" id="cd04301">
    <property type="entry name" value="NAT_SF"/>
    <property type="match status" value="1"/>
</dbReference>
<dbReference type="AlphaFoldDB" id="A0A7V0T455"/>
<dbReference type="SUPFAM" id="SSF55729">
    <property type="entry name" value="Acyl-CoA N-acyltransferases (Nat)"/>
    <property type="match status" value="1"/>
</dbReference>
<dbReference type="Pfam" id="PF00583">
    <property type="entry name" value="Acetyltransf_1"/>
    <property type="match status" value="1"/>
</dbReference>
<proteinExistence type="predicted"/>
<evidence type="ECO:0000256" key="2">
    <source>
        <dbReference type="ARBA" id="ARBA00023315"/>
    </source>
</evidence>
<keyword evidence="1" id="KW-0808">Transferase</keyword>
<reference evidence="4" key="1">
    <citation type="journal article" date="2020" name="mSystems">
        <title>Genome- and Community-Level Interaction Insights into Carbon Utilization and Element Cycling Functions of Hydrothermarchaeota in Hydrothermal Sediment.</title>
        <authorList>
            <person name="Zhou Z."/>
            <person name="Liu Y."/>
            <person name="Xu W."/>
            <person name="Pan J."/>
            <person name="Luo Z.H."/>
            <person name="Li M."/>
        </authorList>
    </citation>
    <scope>NUCLEOTIDE SEQUENCE [LARGE SCALE GENOMIC DNA]</scope>
    <source>
        <strain evidence="4">SpSt-1182</strain>
    </source>
</reference>